<gene>
    <name evidence="1" type="ORF">EDM21_21795</name>
</gene>
<name>A0A7X3FMQ3_9BACL</name>
<reference evidence="1 2" key="1">
    <citation type="journal article" date="2019" name="Microorganisms">
        <title>Paenibacillus lutrae sp. nov., A Chitinolytic Species Isolated from A River Otter in Castril Natural Park, Granada, Spain.</title>
        <authorList>
            <person name="Rodriguez M."/>
            <person name="Reina J.C."/>
            <person name="Bejar V."/>
            <person name="Llamas I."/>
        </authorList>
    </citation>
    <scope>NUCLEOTIDE SEQUENCE [LARGE SCALE GENOMIC DNA]</scope>
    <source>
        <strain evidence="1 2">N10</strain>
    </source>
</reference>
<proteinExistence type="predicted"/>
<evidence type="ECO:0000313" key="1">
    <source>
        <dbReference type="EMBL" id="MVP02117.1"/>
    </source>
</evidence>
<organism evidence="1 2">
    <name type="scientific">Paenibacillus lutrae</name>
    <dbReference type="NCBI Taxonomy" id="2078573"/>
    <lineage>
        <taxon>Bacteria</taxon>
        <taxon>Bacillati</taxon>
        <taxon>Bacillota</taxon>
        <taxon>Bacilli</taxon>
        <taxon>Bacillales</taxon>
        <taxon>Paenibacillaceae</taxon>
        <taxon>Paenibacillus</taxon>
    </lineage>
</organism>
<evidence type="ECO:0000313" key="2">
    <source>
        <dbReference type="Proteomes" id="UP000490800"/>
    </source>
</evidence>
<dbReference type="Proteomes" id="UP000490800">
    <property type="component" value="Unassembled WGS sequence"/>
</dbReference>
<sequence length="68" mass="7788">MGHVIAFPLKQQGVAARLKETVTFDKAIEKSTRSSGIDFYKLITGDAKERQRYDLKNQQSVFHDDDED</sequence>
<dbReference type="AlphaFoldDB" id="A0A7X3FMQ3"/>
<accession>A0A7X3FMQ3</accession>
<keyword evidence="2" id="KW-1185">Reference proteome</keyword>
<dbReference type="RefSeq" id="WP_157338545.1">
    <property type="nucleotide sequence ID" value="NZ_RHLK01000018.1"/>
</dbReference>
<protein>
    <submittedName>
        <fullName evidence="1">Uncharacterized protein</fullName>
    </submittedName>
</protein>
<dbReference type="EMBL" id="RHLK01000018">
    <property type="protein sequence ID" value="MVP02117.1"/>
    <property type="molecule type" value="Genomic_DNA"/>
</dbReference>
<comment type="caution">
    <text evidence="1">The sequence shown here is derived from an EMBL/GenBank/DDBJ whole genome shotgun (WGS) entry which is preliminary data.</text>
</comment>